<name>A0A367UGZ6_9PROT</name>
<dbReference type="Pfam" id="PF18982">
    <property type="entry name" value="JetA"/>
    <property type="match status" value="1"/>
</dbReference>
<gene>
    <name evidence="1" type="ORF">TH5_00380</name>
</gene>
<protein>
    <submittedName>
        <fullName evidence="1">Uncharacterized protein</fullName>
    </submittedName>
</protein>
<accession>A0A367UGZ6</accession>
<reference evidence="1 2" key="1">
    <citation type="submission" date="2014-07" db="EMBL/GenBank/DDBJ databases">
        <title>Draft genome sequence of Thalassospira xianhensis P-4 (MCCC 1A02616).</title>
        <authorList>
            <person name="Lai Q."/>
            <person name="Shao Z."/>
        </authorList>
    </citation>
    <scope>NUCLEOTIDE SEQUENCE [LARGE SCALE GENOMIC DNA]</scope>
    <source>
        <strain evidence="1 2">MCCC 1A02616</strain>
    </source>
</reference>
<dbReference type="RefSeq" id="WP_114120030.1">
    <property type="nucleotide sequence ID" value="NZ_JPWA01000001.1"/>
</dbReference>
<organism evidence="1 2">
    <name type="scientific">Thalassospira xianhensis MCCC 1A02616</name>
    <dbReference type="NCBI Taxonomy" id="1177929"/>
    <lineage>
        <taxon>Bacteria</taxon>
        <taxon>Pseudomonadati</taxon>
        <taxon>Pseudomonadota</taxon>
        <taxon>Alphaproteobacteria</taxon>
        <taxon>Rhodospirillales</taxon>
        <taxon>Thalassospiraceae</taxon>
        <taxon>Thalassospira</taxon>
    </lineage>
</organism>
<proteinExistence type="predicted"/>
<dbReference type="Proteomes" id="UP000252419">
    <property type="component" value="Unassembled WGS sequence"/>
</dbReference>
<evidence type="ECO:0000313" key="1">
    <source>
        <dbReference type="EMBL" id="RCK07577.1"/>
    </source>
</evidence>
<keyword evidence="2" id="KW-1185">Reference proteome</keyword>
<dbReference type="InterPro" id="IPR043773">
    <property type="entry name" value="JetA"/>
</dbReference>
<dbReference type="AlphaFoldDB" id="A0A367UGZ6"/>
<evidence type="ECO:0000313" key="2">
    <source>
        <dbReference type="Proteomes" id="UP000252419"/>
    </source>
</evidence>
<comment type="caution">
    <text evidence="1">The sequence shown here is derived from an EMBL/GenBank/DDBJ whole genome shotgun (WGS) entry which is preliminary data.</text>
</comment>
<dbReference type="EMBL" id="JPWA01000001">
    <property type="protein sequence ID" value="RCK07577.1"/>
    <property type="molecule type" value="Genomic_DNA"/>
</dbReference>
<sequence length="517" mass="59474">MSLFGSLHDDVFLVFSRERKALYEAVLTSIYKSFFEVSAQRVRRHEILDAIYLTLQDNPELWVDENDEEFVILDMRHSAFRGARRRGGDLNEATQKATDRKTQIYQNLLRTGWLEEFRYGIDVRVDMPYGSLLLLERLIDIKRHDRVRIGGLIHRVKMQIEECLKNPQQAAHSLGDCKESCQAFIRGMRSILGSLSMVEKNIVNQATRNDKLKLLMEDFIGELLLQDFHEMYASKTHPYRYRADILNSIETLLHDEGNMLTLAHVYVGLGYGRNVEEARSRVVVDLHHVRSTFSAIERHLQDINAARLRIEHKLGNLVRYSHLRNTDFIKRALPLVETLSRHMATDKGMLAPVRIATPNRVVGEGQLRAPAKPRKRSGPSYANAEEISPIEQYKIELKEAHAQRIRLPVEQIVSYVFKQLPDSGTLEAKDLRIESVDDYLVFIEILNVMYAPTDQNQTTAAVRRRLLLKEFSVSTDSLSSFVVDNDWVRCDNFRITIARPKPHPTADLATPTIKVSS</sequence>